<dbReference type="GO" id="GO:0008236">
    <property type="term" value="F:serine-type peptidase activity"/>
    <property type="evidence" value="ECO:0007669"/>
    <property type="project" value="UniProtKB-KW"/>
</dbReference>
<dbReference type="InterPro" id="IPR029045">
    <property type="entry name" value="ClpP/crotonase-like_dom_sf"/>
</dbReference>
<dbReference type="FunFam" id="2.30.42.10:FF:000063">
    <property type="entry name" value="Peptidase, S41 family"/>
    <property type="match status" value="1"/>
</dbReference>
<dbReference type="Pfam" id="PF00595">
    <property type="entry name" value="PDZ"/>
    <property type="match status" value="1"/>
</dbReference>
<dbReference type="SUPFAM" id="SSF50156">
    <property type="entry name" value="PDZ domain-like"/>
    <property type="match status" value="1"/>
</dbReference>
<dbReference type="GO" id="GO:0030288">
    <property type="term" value="C:outer membrane-bounded periplasmic space"/>
    <property type="evidence" value="ECO:0007669"/>
    <property type="project" value="TreeGrafter"/>
</dbReference>
<dbReference type="CDD" id="cd06782">
    <property type="entry name" value="cpPDZ_CPP-like"/>
    <property type="match status" value="1"/>
</dbReference>
<dbReference type="GO" id="GO:0006508">
    <property type="term" value="P:proteolysis"/>
    <property type="evidence" value="ECO:0007669"/>
    <property type="project" value="UniProtKB-KW"/>
</dbReference>
<accession>A0A2H0K6M2</accession>
<dbReference type="PANTHER" id="PTHR32060">
    <property type="entry name" value="TAIL-SPECIFIC PROTEASE"/>
    <property type="match status" value="1"/>
</dbReference>
<dbReference type="CDD" id="cd07560">
    <property type="entry name" value="Peptidase_S41_CPP"/>
    <property type="match status" value="1"/>
</dbReference>
<evidence type="ECO:0000256" key="3">
    <source>
        <dbReference type="ARBA" id="ARBA00022801"/>
    </source>
</evidence>
<keyword evidence="4 5" id="KW-0720">Serine protease</keyword>
<dbReference type="PANTHER" id="PTHR32060:SF30">
    <property type="entry name" value="CARBOXY-TERMINAL PROCESSING PROTEASE CTPA"/>
    <property type="match status" value="1"/>
</dbReference>
<dbReference type="Gene3D" id="3.90.226.10">
    <property type="entry name" value="2-enoyl-CoA Hydratase, Chain A, domain 1"/>
    <property type="match status" value="1"/>
</dbReference>
<dbReference type="SMART" id="SM00228">
    <property type="entry name" value="PDZ"/>
    <property type="match status" value="1"/>
</dbReference>
<proteinExistence type="inferred from homology"/>
<dbReference type="InterPro" id="IPR001478">
    <property type="entry name" value="PDZ"/>
</dbReference>
<gene>
    <name evidence="7" type="ORF">COV95_01725</name>
</gene>
<dbReference type="InterPro" id="IPR036034">
    <property type="entry name" value="PDZ_sf"/>
</dbReference>
<feature type="domain" description="PDZ" evidence="6">
    <location>
        <begin position="113"/>
        <end position="177"/>
    </location>
</feature>
<dbReference type="SUPFAM" id="SSF52096">
    <property type="entry name" value="ClpP/crotonase"/>
    <property type="match status" value="1"/>
</dbReference>
<comment type="caution">
    <text evidence="7">The sequence shown here is derived from an EMBL/GenBank/DDBJ whole genome shotgun (WGS) entry which is preliminary data.</text>
</comment>
<evidence type="ECO:0000259" key="6">
    <source>
        <dbReference type="PROSITE" id="PS50106"/>
    </source>
</evidence>
<keyword evidence="2 5" id="KW-0645">Protease</keyword>
<organism evidence="7 8">
    <name type="scientific">Candidatus Zambryskibacteria bacterium CG11_big_fil_rev_8_21_14_0_20_40_24</name>
    <dbReference type="NCBI Taxonomy" id="1975116"/>
    <lineage>
        <taxon>Bacteria</taxon>
        <taxon>Candidatus Zambryskiibacteriota</taxon>
    </lineage>
</organism>
<evidence type="ECO:0000313" key="8">
    <source>
        <dbReference type="Proteomes" id="UP000229834"/>
    </source>
</evidence>
<dbReference type="EMBL" id="PCVC01000051">
    <property type="protein sequence ID" value="PIQ66886.1"/>
    <property type="molecule type" value="Genomic_DNA"/>
</dbReference>
<evidence type="ECO:0000256" key="2">
    <source>
        <dbReference type="ARBA" id="ARBA00022670"/>
    </source>
</evidence>
<reference evidence="7 8" key="1">
    <citation type="submission" date="2017-09" db="EMBL/GenBank/DDBJ databases">
        <title>Depth-based differentiation of microbial function through sediment-hosted aquifers and enrichment of novel symbionts in the deep terrestrial subsurface.</title>
        <authorList>
            <person name="Probst A.J."/>
            <person name="Ladd B."/>
            <person name="Jarett J.K."/>
            <person name="Geller-Mcgrath D.E."/>
            <person name="Sieber C.M."/>
            <person name="Emerson J.B."/>
            <person name="Anantharaman K."/>
            <person name="Thomas B.C."/>
            <person name="Malmstrom R."/>
            <person name="Stieglmeier M."/>
            <person name="Klingl A."/>
            <person name="Woyke T."/>
            <person name="Ryan C.M."/>
            <person name="Banfield J.F."/>
        </authorList>
    </citation>
    <scope>NUCLEOTIDE SEQUENCE [LARGE SCALE GENOMIC DNA]</scope>
    <source>
        <strain evidence="7">CG11_big_fil_rev_8_21_14_0_20_40_24</strain>
    </source>
</reference>
<protein>
    <recommendedName>
        <fullName evidence="6">PDZ domain-containing protein</fullName>
    </recommendedName>
</protein>
<dbReference type="Proteomes" id="UP000229834">
    <property type="component" value="Unassembled WGS sequence"/>
</dbReference>
<dbReference type="InterPro" id="IPR004447">
    <property type="entry name" value="Peptidase_S41A"/>
</dbReference>
<dbReference type="Gene3D" id="3.30.750.44">
    <property type="match status" value="1"/>
</dbReference>
<dbReference type="GO" id="GO:0007165">
    <property type="term" value="P:signal transduction"/>
    <property type="evidence" value="ECO:0007669"/>
    <property type="project" value="TreeGrafter"/>
</dbReference>
<dbReference type="PROSITE" id="PS50106">
    <property type="entry name" value="PDZ"/>
    <property type="match status" value="1"/>
</dbReference>
<dbReference type="Gene3D" id="2.30.42.10">
    <property type="match status" value="1"/>
</dbReference>
<sequence>MKLSHKNLPTILVTVLALGAVFFAGIKLGESKIPQVERVATLDNKELNKPENVDFSAFWKAWNVVNEKFVPVATSSNNISDQDKVWGAIAGLADSLNDPHTVFFRPIQNQIFEADVRGNFEGVGMEIGIRDGVLTVIAPLKGTPAERAGIKSGDKILKIDNQSTQNLTTEEAVTRIRGKQGTEVIFSILHDGEKEPLDIKVNRGVIDIPTLESRLLPNGVYEINLFSFSSVSPDLFRQALREFVEARTDKLIIDLRGNPGGFLEAALDMASWFLPPGKVIVTEDFGGKRGDLVHRSRGYDIFTDELKLVILVDGGSASASEILAGALQDYGKAKLVGEKTFGKGSVQELVEITPDTSLKITIARWLTPNKISISESGIVPDFVVSPTEDDIEKGVDTARNKAIDILLSWPGGN</sequence>
<evidence type="ECO:0000256" key="1">
    <source>
        <dbReference type="ARBA" id="ARBA00009179"/>
    </source>
</evidence>
<dbReference type="SMART" id="SM00245">
    <property type="entry name" value="TSPc"/>
    <property type="match status" value="1"/>
</dbReference>
<dbReference type="GO" id="GO:0004175">
    <property type="term" value="F:endopeptidase activity"/>
    <property type="evidence" value="ECO:0007669"/>
    <property type="project" value="TreeGrafter"/>
</dbReference>
<evidence type="ECO:0000256" key="4">
    <source>
        <dbReference type="ARBA" id="ARBA00022825"/>
    </source>
</evidence>
<dbReference type="AlphaFoldDB" id="A0A2H0K6M2"/>
<keyword evidence="3 5" id="KW-0378">Hydrolase</keyword>
<dbReference type="Pfam" id="PF03572">
    <property type="entry name" value="Peptidase_S41"/>
    <property type="match status" value="1"/>
</dbReference>
<evidence type="ECO:0000256" key="5">
    <source>
        <dbReference type="RuleBase" id="RU004404"/>
    </source>
</evidence>
<evidence type="ECO:0000313" key="7">
    <source>
        <dbReference type="EMBL" id="PIQ66886.1"/>
    </source>
</evidence>
<dbReference type="NCBIfam" id="TIGR00225">
    <property type="entry name" value="prc"/>
    <property type="match status" value="1"/>
</dbReference>
<name>A0A2H0K6M2_9BACT</name>
<dbReference type="InterPro" id="IPR005151">
    <property type="entry name" value="Tail-specific_protease"/>
</dbReference>
<comment type="similarity">
    <text evidence="1 5">Belongs to the peptidase S41A family.</text>
</comment>